<dbReference type="PANTHER" id="PTHR13061:SF29">
    <property type="entry name" value="GAMMA CARBONIC ANHYDRASE-LIKE 1, MITOCHONDRIAL-RELATED"/>
    <property type="match status" value="1"/>
</dbReference>
<dbReference type="Pfam" id="PF00132">
    <property type="entry name" value="Hexapep"/>
    <property type="match status" value="1"/>
</dbReference>
<protein>
    <submittedName>
        <fullName evidence="1">Gamma carbonic anhydrase family protein</fullName>
    </submittedName>
</protein>
<evidence type="ECO:0000313" key="2">
    <source>
        <dbReference type="Proteomes" id="UP000717995"/>
    </source>
</evidence>
<name>A0ABS2IDN1_9GAMM</name>
<gene>
    <name evidence="1" type="ORF">JQX08_04425</name>
</gene>
<dbReference type="EMBL" id="JAFEUP010000001">
    <property type="protein sequence ID" value="MBM7059943.1"/>
    <property type="molecule type" value="Genomic_DNA"/>
</dbReference>
<comment type="caution">
    <text evidence="1">The sequence shown here is derived from an EMBL/GenBank/DDBJ whole genome shotgun (WGS) entry which is preliminary data.</text>
</comment>
<dbReference type="CDD" id="cd04645">
    <property type="entry name" value="LbH_gamma_CA_like"/>
    <property type="match status" value="1"/>
</dbReference>
<reference evidence="1 2" key="1">
    <citation type="submission" date="2021-02" db="EMBL/GenBank/DDBJ databases">
        <authorList>
            <person name="Lee D.-H."/>
        </authorList>
    </citation>
    <scope>NUCLEOTIDE SEQUENCE [LARGE SCALE GENOMIC DNA]</scope>
    <source>
        <strain evidence="1 2">UL073</strain>
    </source>
</reference>
<proteinExistence type="predicted"/>
<dbReference type="PANTHER" id="PTHR13061">
    <property type="entry name" value="DYNACTIN SUBUNIT P25"/>
    <property type="match status" value="1"/>
</dbReference>
<dbReference type="Gene3D" id="2.160.10.10">
    <property type="entry name" value="Hexapeptide repeat proteins"/>
    <property type="match status" value="1"/>
</dbReference>
<dbReference type="Proteomes" id="UP000717995">
    <property type="component" value="Unassembled WGS sequence"/>
</dbReference>
<dbReference type="InterPro" id="IPR001451">
    <property type="entry name" value="Hexapep"/>
</dbReference>
<evidence type="ECO:0000313" key="1">
    <source>
        <dbReference type="EMBL" id="MBM7059943.1"/>
    </source>
</evidence>
<dbReference type="InterPro" id="IPR047324">
    <property type="entry name" value="LbH_gamma_CA-like"/>
</dbReference>
<dbReference type="InterPro" id="IPR011004">
    <property type="entry name" value="Trimer_LpxA-like_sf"/>
</dbReference>
<dbReference type="RefSeq" id="WP_204915038.1">
    <property type="nucleotide sequence ID" value="NZ_JAFEUP010000001.1"/>
</dbReference>
<dbReference type="InterPro" id="IPR050484">
    <property type="entry name" value="Transf_Hexapept/Carb_Anhydrase"/>
</dbReference>
<dbReference type="SUPFAM" id="SSF51161">
    <property type="entry name" value="Trimeric LpxA-like enzymes"/>
    <property type="match status" value="1"/>
</dbReference>
<accession>A0ABS2IDN1</accession>
<keyword evidence="2" id="KW-1185">Reference proteome</keyword>
<sequence length="174" mass="18406">MKYRLGDARVDAHPDCWIAPNAAVIGKVKLEAGASVWFGATLRGDVEQITIGENSNVQDGTVMHADAGFPTVIGKGVTIGHNTMLHGCSVGDYSLIGINAVVLNGAKIGKYCIIGANSLIPEGKEIPDGSLVMGSPGKVVRELSEPQKKMLEASAAHYVHNAQRFARELVVQDD</sequence>
<organism evidence="1 2">
    <name type="scientific">Zestomonas insulae</name>
    <dbReference type="NCBI Taxonomy" id="2809017"/>
    <lineage>
        <taxon>Bacteria</taxon>
        <taxon>Pseudomonadati</taxon>
        <taxon>Pseudomonadota</taxon>
        <taxon>Gammaproteobacteria</taxon>
        <taxon>Pseudomonadales</taxon>
        <taxon>Pseudomonadaceae</taxon>
        <taxon>Zestomonas</taxon>
    </lineage>
</organism>